<dbReference type="EMBL" id="HBFX01018454">
    <property type="protein sequence ID" value="CAD8956643.1"/>
    <property type="molecule type" value="Transcribed_RNA"/>
</dbReference>
<accession>A0A6U2H0T6</accession>
<dbReference type="InterPro" id="IPR023393">
    <property type="entry name" value="START-like_dom_sf"/>
</dbReference>
<evidence type="ECO:0000313" key="2">
    <source>
        <dbReference type="EMBL" id="CAD8736462.1"/>
    </source>
</evidence>
<dbReference type="InterPro" id="IPR019587">
    <property type="entry name" value="Polyketide_cyclase/dehydratase"/>
</dbReference>
<protein>
    <recommendedName>
        <fullName evidence="4">Coenzyme Q-binding protein COQ10 START domain-containing protein</fullName>
    </recommendedName>
</protein>
<feature type="chain" id="PRO_5036191949" description="Coenzyme Q-binding protein COQ10 START domain-containing protein" evidence="1">
    <location>
        <begin position="27"/>
        <end position="259"/>
    </location>
</feature>
<organism evidence="3">
    <name type="scientific">Hemiselmis andersenii</name>
    <name type="common">Cryptophyte alga</name>
    <dbReference type="NCBI Taxonomy" id="464988"/>
    <lineage>
        <taxon>Eukaryota</taxon>
        <taxon>Cryptophyceae</taxon>
        <taxon>Cryptomonadales</taxon>
        <taxon>Hemiselmidaceae</taxon>
        <taxon>Hemiselmis</taxon>
    </lineage>
</organism>
<dbReference type="PANTHER" id="PTHR39683:SF4">
    <property type="entry name" value="COENZYME Q-BINDING PROTEIN COQ10 START DOMAIN-CONTAINING PROTEIN"/>
    <property type="match status" value="1"/>
</dbReference>
<sequence length="259" mass="28870">MYKMRTMPLLSRSLILFPLLLSAATSTRFPEAGNLRLRGGGDVQLRNRAGQGPSLVSFLSASPSTRSGASGALGSSRDLDDMKQYVEKSIVIEASPDEVFRVASGFEKYPKWAGCNWIRVLKRTVGGLGFQVQMKVGMFGRNLDYVLQYQYHRPHKMTWHAVRGSIKALQGSYEFLPGGRGTTKVVYKLNVDPGFWVPLAVKSATTRLVASAALNGLKKYTELPSTLEELRGKCGPRMLTEQEILEDRKRVYMLRMALM</sequence>
<proteinExistence type="predicted"/>
<dbReference type="PANTHER" id="PTHR39683">
    <property type="entry name" value="CONSERVED PROTEIN TB16.3"/>
    <property type="match status" value="1"/>
</dbReference>
<evidence type="ECO:0000256" key="1">
    <source>
        <dbReference type="SAM" id="SignalP"/>
    </source>
</evidence>
<dbReference type="AlphaFoldDB" id="A0A6U2H0T6"/>
<dbReference type="Gene3D" id="3.30.530.20">
    <property type="match status" value="1"/>
</dbReference>
<gene>
    <name evidence="3" type="ORF">HAND00432_LOCUS11181</name>
    <name evidence="2" type="ORF">HAND1043_LOCUS2954</name>
</gene>
<reference evidence="3" key="1">
    <citation type="submission" date="2021-01" db="EMBL/GenBank/DDBJ databases">
        <authorList>
            <person name="Corre E."/>
            <person name="Pelletier E."/>
            <person name="Niang G."/>
            <person name="Scheremetjew M."/>
            <person name="Finn R."/>
            <person name="Kale V."/>
            <person name="Holt S."/>
            <person name="Cochrane G."/>
            <person name="Meng A."/>
            <person name="Brown T."/>
            <person name="Cohen L."/>
        </authorList>
    </citation>
    <scope>NUCLEOTIDE SEQUENCE</scope>
    <source>
        <strain evidence="2">CCMP441</strain>
        <strain evidence="3">CCMP644</strain>
    </source>
</reference>
<dbReference type="SUPFAM" id="SSF55961">
    <property type="entry name" value="Bet v1-like"/>
    <property type="match status" value="1"/>
</dbReference>
<keyword evidence="1" id="KW-0732">Signal</keyword>
<dbReference type="Pfam" id="PF10604">
    <property type="entry name" value="Polyketide_cyc2"/>
    <property type="match status" value="1"/>
</dbReference>
<feature type="signal peptide" evidence="1">
    <location>
        <begin position="1"/>
        <end position="26"/>
    </location>
</feature>
<dbReference type="EMBL" id="HBFK01004930">
    <property type="protein sequence ID" value="CAD8736462.1"/>
    <property type="molecule type" value="Transcribed_RNA"/>
</dbReference>
<name>A0A6U2H0T6_HEMAN</name>
<evidence type="ECO:0008006" key="4">
    <source>
        <dbReference type="Google" id="ProtNLM"/>
    </source>
</evidence>
<evidence type="ECO:0000313" key="3">
    <source>
        <dbReference type="EMBL" id="CAD8956643.1"/>
    </source>
</evidence>